<dbReference type="PANTHER" id="PTHR39419">
    <property type="entry name" value="SLL0814 PROTEIN"/>
    <property type="match status" value="1"/>
</dbReference>
<evidence type="ECO:0000256" key="1">
    <source>
        <dbReference type="SAM" id="Phobius"/>
    </source>
</evidence>
<dbReference type="EMBL" id="SDHW01000004">
    <property type="protein sequence ID" value="RXK59429.1"/>
    <property type="molecule type" value="Genomic_DNA"/>
</dbReference>
<keyword evidence="1" id="KW-1133">Transmembrane helix</keyword>
<dbReference type="RefSeq" id="WP_129131732.1">
    <property type="nucleotide sequence ID" value="NZ_SDHW01000004.1"/>
</dbReference>
<dbReference type="OrthoDB" id="9811293at2"/>
<evidence type="ECO:0000313" key="3">
    <source>
        <dbReference type="Proteomes" id="UP000290204"/>
    </source>
</evidence>
<organism evidence="2 3">
    <name type="scientific">Lacibacter luteus</name>
    <dbReference type="NCBI Taxonomy" id="2508719"/>
    <lineage>
        <taxon>Bacteria</taxon>
        <taxon>Pseudomonadati</taxon>
        <taxon>Bacteroidota</taxon>
        <taxon>Chitinophagia</taxon>
        <taxon>Chitinophagales</taxon>
        <taxon>Chitinophagaceae</taxon>
        <taxon>Lacibacter</taxon>
    </lineage>
</organism>
<gene>
    <name evidence="2" type="ORF">ESA94_14950</name>
</gene>
<name>A0A4Q1CGY0_9BACT</name>
<accession>A0A4Q1CGY0</accession>
<feature type="transmembrane region" description="Helical" evidence="1">
    <location>
        <begin position="12"/>
        <end position="28"/>
    </location>
</feature>
<evidence type="ECO:0000313" key="2">
    <source>
        <dbReference type="EMBL" id="RXK59429.1"/>
    </source>
</evidence>
<dbReference type="InterPro" id="IPR007354">
    <property type="entry name" value="CruF-like"/>
</dbReference>
<proteinExistence type="predicted"/>
<feature type="transmembrane region" description="Helical" evidence="1">
    <location>
        <begin position="141"/>
        <end position="162"/>
    </location>
</feature>
<feature type="transmembrane region" description="Helical" evidence="1">
    <location>
        <begin position="58"/>
        <end position="79"/>
    </location>
</feature>
<sequence length="229" mass="26486">MLQQYSKQQIATAIAVLFHCVGLCGILFYDVQLFASLTPMNLLLSAALLIYTQQQKNVWFFVFLFVCYAVGYAVEYLGVNHQLLFGYYRYLPAMGAQWKNVPLVIGVNWFILMYCCGITIQQMLNYFWNKLKEKDQPARSNVGFIAVIVDSALLATFFDWLMEPVAVRLGYWQWLGDGSIPLLNYASWFGVSLLLLLLFRLLSFNKQNQFAVNLLLIQFMFFLILRTVL</sequence>
<feature type="transmembrane region" description="Helical" evidence="1">
    <location>
        <begin position="99"/>
        <end position="120"/>
    </location>
</feature>
<keyword evidence="3" id="KW-1185">Reference proteome</keyword>
<reference evidence="2 3" key="1">
    <citation type="submission" date="2019-01" db="EMBL/GenBank/DDBJ databases">
        <title>Lacibacter sp. strain TTM-7.</title>
        <authorList>
            <person name="Chen W.-M."/>
        </authorList>
    </citation>
    <scope>NUCLEOTIDE SEQUENCE [LARGE SCALE GENOMIC DNA]</scope>
    <source>
        <strain evidence="2 3">TTM-7</strain>
    </source>
</reference>
<dbReference type="PANTHER" id="PTHR39419:SF1">
    <property type="entry name" value="SLL0814 PROTEIN"/>
    <property type="match status" value="1"/>
</dbReference>
<dbReference type="Pfam" id="PF04240">
    <property type="entry name" value="Caroten_synth"/>
    <property type="match status" value="1"/>
</dbReference>
<keyword evidence="1" id="KW-0812">Transmembrane</keyword>
<feature type="transmembrane region" description="Helical" evidence="1">
    <location>
        <begin position="210"/>
        <end position="228"/>
    </location>
</feature>
<protein>
    <submittedName>
        <fullName evidence="2">Carotenoid biosynthesis protein</fullName>
    </submittedName>
</protein>
<comment type="caution">
    <text evidence="2">The sequence shown here is derived from an EMBL/GenBank/DDBJ whole genome shotgun (WGS) entry which is preliminary data.</text>
</comment>
<keyword evidence="1" id="KW-0472">Membrane</keyword>
<dbReference type="Proteomes" id="UP000290204">
    <property type="component" value="Unassembled WGS sequence"/>
</dbReference>
<dbReference type="AlphaFoldDB" id="A0A4Q1CGY0"/>
<feature type="transmembrane region" description="Helical" evidence="1">
    <location>
        <begin position="182"/>
        <end position="203"/>
    </location>
</feature>
<feature type="transmembrane region" description="Helical" evidence="1">
    <location>
        <begin position="34"/>
        <end position="51"/>
    </location>
</feature>